<dbReference type="PANTHER" id="PTHR42980:SF1">
    <property type="entry name" value="2-OXOISOVALERATE DEHYDROGENASE SUBUNIT BETA, MITOCHONDRIAL"/>
    <property type="match status" value="1"/>
</dbReference>
<dbReference type="GO" id="GO:0009083">
    <property type="term" value="P:branched-chain amino acid catabolic process"/>
    <property type="evidence" value="ECO:0007669"/>
    <property type="project" value="TreeGrafter"/>
</dbReference>
<keyword evidence="4" id="KW-0560">Oxidoreductase</keyword>
<proteinExistence type="predicted"/>
<name>A0A432ZEA5_9GAMM</name>
<dbReference type="GO" id="GO:0007584">
    <property type="term" value="P:response to nutrient"/>
    <property type="evidence" value="ECO:0007669"/>
    <property type="project" value="TreeGrafter"/>
</dbReference>
<dbReference type="Gene3D" id="3.40.50.970">
    <property type="match status" value="2"/>
</dbReference>
<protein>
    <recommendedName>
        <fullName evidence="3">3-methyl-2-oxobutanoate dehydrogenase (2-methylpropanoyl-transferring)</fullName>
        <ecNumber evidence="3">1.2.4.4</ecNumber>
    </recommendedName>
</protein>
<evidence type="ECO:0000256" key="1">
    <source>
        <dbReference type="ARBA" id="ARBA00001964"/>
    </source>
</evidence>
<reference evidence="7 8" key="1">
    <citation type="journal article" date="2011" name="Front. Microbiol.">
        <title>Genomic signatures of strain selection and enhancement in Bacillus atrophaeus var. globigii, a historical biowarfare simulant.</title>
        <authorList>
            <person name="Gibbons H.S."/>
            <person name="Broomall S.M."/>
            <person name="McNew L.A."/>
            <person name="Daligault H."/>
            <person name="Chapman C."/>
            <person name="Bruce D."/>
            <person name="Karavis M."/>
            <person name="Krepps M."/>
            <person name="McGregor P.A."/>
            <person name="Hong C."/>
            <person name="Park K.H."/>
            <person name="Akmal A."/>
            <person name="Feldman A."/>
            <person name="Lin J.S."/>
            <person name="Chang W.E."/>
            <person name="Higgs B.W."/>
            <person name="Demirev P."/>
            <person name="Lindquist J."/>
            <person name="Liem A."/>
            <person name="Fochler E."/>
            <person name="Read T.D."/>
            <person name="Tapia R."/>
            <person name="Johnson S."/>
            <person name="Bishop-Lilly K.A."/>
            <person name="Detter C."/>
            <person name="Han C."/>
            <person name="Sozhamannan S."/>
            <person name="Rosenzweig C.N."/>
            <person name="Skowronski E.W."/>
        </authorList>
    </citation>
    <scope>NUCLEOTIDE SEQUENCE [LARGE SCALE GENOMIC DNA]</scope>
    <source>
        <strain evidence="7 8">CL-SP19</strain>
    </source>
</reference>
<evidence type="ECO:0000256" key="4">
    <source>
        <dbReference type="ARBA" id="ARBA00023002"/>
    </source>
</evidence>
<dbReference type="EC" id="1.2.4.4" evidence="3"/>
<dbReference type="SUPFAM" id="SSF52518">
    <property type="entry name" value="Thiamin diphosphate-binding fold (THDP-binding)"/>
    <property type="match status" value="2"/>
</dbReference>
<evidence type="ECO:0000256" key="5">
    <source>
        <dbReference type="ARBA" id="ARBA00023052"/>
    </source>
</evidence>
<evidence type="ECO:0000313" key="7">
    <source>
        <dbReference type="EMBL" id="RUO76297.1"/>
    </source>
</evidence>
<organism evidence="7 8">
    <name type="scientific">Idiomarina seosinensis</name>
    <dbReference type="NCBI Taxonomy" id="281739"/>
    <lineage>
        <taxon>Bacteria</taxon>
        <taxon>Pseudomonadati</taxon>
        <taxon>Pseudomonadota</taxon>
        <taxon>Gammaproteobacteria</taxon>
        <taxon>Alteromonadales</taxon>
        <taxon>Idiomarinaceae</taxon>
        <taxon>Idiomarina</taxon>
    </lineage>
</organism>
<dbReference type="CDD" id="cd02000">
    <property type="entry name" value="TPP_E1_PDC_ADC_BCADC"/>
    <property type="match status" value="1"/>
</dbReference>
<keyword evidence="8" id="KW-1185">Reference proteome</keyword>
<dbReference type="EMBL" id="PIQF01000002">
    <property type="protein sequence ID" value="RUO76297.1"/>
    <property type="molecule type" value="Genomic_DNA"/>
</dbReference>
<accession>A0A432ZEA5</accession>
<dbReference type="InterPro" id="IPR001017">
    <property type="entry name" value="DH_E1"/>
</dbReference>
<evidence type="ECO:0000259" key="6">
    <source>
        <dbReference type="SMART" id="SM00861"/>
    </source>
</evidence>
<dbReference type="Gene3D" id="3.40.50.920">
    <property type="match status" value="1"/>
</dbReference>
<gene>
    <name evidence="7" type="ORF">CWI81_08365</name>
</gene>
<dbReference type="Pfam" id="PF02779">
    <property type="entry name" value="Transket_pyr"/>
    <property type="match status" value="1"/>
</dbReference>
<keyword evidence="5" id="KW-0786">Thiamine pyrophosphate</keyword>
<dbReference type="InterPro" id="IPR033248">
    <property type="entry name" value="Transketolase_C"/>
</dbReference>
<evidence type="ECO:0000256" key="3">
    <source>
        <dbReference type="ARBA" id="ARBA00012277"/>
    </source>
</evidence>
<dbReference type="GO" id="GO:0003863">
    <property type="term" value="F:branched-chain 2-oxo acid dehydrogenase activity"/>
    <property type="evidence" value="ECO:0007669"/>
    <property type="project" value="UniProtKB-EC"/>
</dbReference>
<sequence length="731" mass="80741">MRTDFESWQADFIERLQTGQLPQAHSPVTTISDSMVSSWYNSQLLSRFADLESRRLQKQGKSFYTIGSAGHESNAAVAAALKITDPAFLHYRSGAFFLQRAHQKPGTQPLYDLMLSFCASAEDPISGGRHKVLGSLELNIPPQTSTIASHLPKAMGTAHAIAMSKRLKLAGTWPNDSVVLCSFGDASANHSTLLGALNSTAWAAYQGIPMPIMFVCEDNGIGISTRSPKGWIAQRLQSFQPIKYFYADGRDSQQVFLTAQAARQYIKKSGKPAILHLQTTRYFGHAGADAEVAYRDKYHIAADFENDVLLFSAAQLVKRGITSAPELANHAQSIKERVARVAEQASLRPRLTTAKAISSSVVAKARSGDAKVRSETSINQALAFDKRNMHTPQPLGKMLNWALHEIMQEHPNALIFGEDVAKKGGVYHVTHHLCEQFGPNRVMNTVLDEQTILGLTIGAAQQGFLPIPEIQFLAYMHNAEDQLRGEAATLPFFSNGQYDNPMVIRIAGLAYQKGFGGHFHNDNSFAVFRDIPGVIVMCPSNGRDAALLMHHAVDLAQRERRVVIMLEPIALYMARDLLQAGDNGWLFDYPSAKEAIPKLGQPTVHGSGKKVAVISYGNGYYLSRQACAELQAEDQVRIIDLRYLVPLAMDSVMPFIEECEKVLIVDECRQRGSLSEEIITYLQEHQPNLFSQVSRLTAEDCFIPLGKAAYDILPSANQIKDRLQTMGVLRQ</sequence>
<comment type="function">
    <text evidence="2">E1 component of the 2-oxoglutarate dehydrogenase (OGDH) complex which catalyzes the decarboxylation of 2-oxoglutarate, the first step in the conversion of 2-oxoglutarate to succinyl-CoA and CO(2).</text>
</comment>
<dbReference type="InterPro" id="IPR029061">
    <property type="entry name" value="THDP-binding"/>
</dbReference>
<dbReference type="SUPFAM" id="SSF52922">
    <property type="entry name" value="TK C-terminal domain-like"/>
    <property type="match status" value="1"/>
</dbReference>
<dbReference type="PANTHER" id="PTHR42980">
    <property type="entry name" value="2-OXOISOVALERATE DEHYDROGENASE SUBUNIT BETA-RELATED"/>
    <property type="match status" value="1"/>
</dbReference>
<comment type="cofactor">
    <cofactor evidence="1">
        <name>thiamine diphosphate</name>
        <dbReference type="ChEBI" id="CHEBI:58937"/>
    </cofactor>
</comment>
<dbReference type="SMART" id="SM00861">
    <property type="entry name" value="Transket_pyr"/>
    <property type="match status" value="1"/>
</dbReference>
<dbReference type="Pfam" id="PF02780">
    <property type="entry name" value="Transketolase_C"/>
    <property type="match status" value="1"/>
</dbReference>
<evidence type="ECO:0000256" key="2">
    <source>
        <dbReference type="ARBA" id="ARBA00003906"/>
    </source>
</evidence>
<feature type="domain" description="Transketolase-like pyrimidine-binding" evidence="6">
    <location>
        <begin position="393"/>
        <end position="574"/>
    </location>
</feature>
<dbReference type="Proteomes" id="UP000287908">
    <property type="component" value="Unassembled WGS sequence"/>
</dbReference>
<dbReference type="Pfam" id="PF00676">
    <property type="entry name" value="E1_dh"/>
    <property type="match status" value="1"/>
</dbReference>
<dbReference type="OrthoDB" id="9780894at2"/>
<dbReference type="InterPro" id="IPR009014">
    <property type="entry name" value="Transketo_C/PFOR_II"/>
</dbReference>
<dbReference type="AlphaFoldDB" id="A0A432ZEA5"/>
<dbReference type="InterPro" id="IPR005475">
    <property type="entry name" value="Transketolase-like_Pyr-bd"/>
</dbReference>
<evidence type="ECO:0000313" key="8">
    <source>
        <dbReference type="Proteomes" id="UP000287908"/>
    </source>
</evidence>
<comment type="caution">
    <text evidence="7">The sequence shown here is derived from an EMBL/GenBank/DDBJ whole genome shotgun (WGS) entry which is preliminary data.</text>
</comment>